<feature type="domain" description="C2H2-type" evidence="10">
    <location>
        <begin position="1408"/>
        <end position="1435"/>
    </location>
</feature>
<evidence type="ECO:0000256" key="1">
    <source>
        <dbReference type="ARBA" id="ARBA00004123"/>
    </source>
</evidence>
<organism evidence="11 12">
    <name type="scientific">Tigriopus californicus</name>
    <name type="common">Marine copepod</name>
    <dbReference type="NCBI Taxonomy" id="6832"/>
    <lineage>
        <taxon>Eukaryota</taxon>
        <taxon>Metazoa</taxon>
        <taxon>Ecdysozoa</taxon>
        <taxon>Arthropoda</taxon>
        <taxon>Crustacea</taxon>
        <taxon>Multicrustacea</taxon>
        <taxon>Hexanauplia</taxon>
        <taxon>Copepoda</taxon>
        <taxon>Harpacticoida</taxon>
        <taxon>Harpacticidae</taxon>
        <taxon>Tigriopus</taxon>
    </lineage>
</organism>
<feature type="region of interest" description="Disordered" evidence="9">
    <location>
        <begin position="1480"/>
        <end position="1500"/>
    </location>
</feature>
<evidence type="ECO:0000313" key="11">
    <source>
        <dbReference type="EMBL" id="TRY62551.1"/>
    </source>
</evidence>
<feature type="domain" description="C2H2-type" evidence="10">
    <location>
        <begin position="457"/>
        <end position="480"/>
    </location>
</feature>
<dbReference type="GO" id="GO:0003677">
    <property type="term" value="F:DNA binding"/>
    <property type="evidence" value="ECO:0007669"/>
    <property type="project" value="UniProtKB-KW"/>
</dbReference>
<keyword evidence="6" id="KW-0238">DNA-binding</keyword>
<dbReference type="FunFam" id="3.30.160.60:FF:000882">
    <property type="entry name" value="Predicted gene, 21060"/>
    <property type="match status" value="1"/>
</dbReference>
<evidence type="ECO:0000256" key="8">
    <source>
        <dbReference type="PROSITE-ProRule" id="PRU00042"/>
    </source>
</evidence>
<name>A0A553NAT3_TIGCA</name>
<evidence type="ECO:0000256" key="3">
    <source>
        <dbReference type="ARBA" id="ARBA00022737"/>
    </source>
</evidence>
<evidence type="ECO:0000256" key="7">
    <source>
        <dbReference type="ARBA" id="ARBA00023242"/>
    </source>
</evidence>
<feature type="domain" description="C2H2-type" evidence="10">
    <location>
        <begin position="1435"/>
        <end position="1462"/>
    </location>
</feature>
<evidence type="ECO:0000256" key="9">
    <source>
        <dbReference type="SAM" id="MobiDB-lite"/>
    </source>
</evidence>
<feature type="compositionally biased region" description="Basic and acidic residues" evidence="9">
    <location>
        <begin position="244"/>
        <end position="253"/>
    </location>
</feature>
<keyword evidence="3" id="KW-0677">Repeat</keyword>
<evidence type="ECO:0000256" key="4">
    <source>
        <dbReference type="ARBA" id="ARBA00022771"/>
    </source>
</evidence>
<keyword evidence="4 8" id="KW-0863">Zinc-finger</keyword>
<dbReference type="Pfam" id="PF13912">
    <property type="entry name" value="zf-C2H2_6"/>
    <property type="match status" value="1"/>
</dbReference>
<accession>A0A553NAT3</accession>
<sequence length="1500" mass="170406">MAVSPKNAIHLGKMKVGDWQLILHVNHGLEINDEPQIGLSMLYHTETRQYIARSWGRTIGKGTVANYNEMIARCGTFFRKGTPCVGMNPPDEQFPLSCQFAKDCTGIVPHIQGSNVCMECKSANSNPLDGVNDDEKDALDPLCFEIEEHAMKLEYSVDDPLAAFKCERCSEVFHSAPLLIEHLKSCSQSLKVWCPPIKRSKIGSNAVVTKMRKLTDESAKLSSKSTEKILQSEETSTPSNIKPTRNDKSERRPIYGTTECPICHKQISSVFFGIHKMYYHEMGDFKCICKASFETVPDLLAHVEHEHPNGLARLDCPNCRQSVELENYPATFLYHVKECRKIKYMIDVKGKLVRMDRFCVNCRMPFATDEELEAHEASDCVDNCDYCCFKGTGKELTKHKLMAHRAAVMEQKAAMGNQEAALDPQTGNIVCSICGLEFADQLILDAHKASEHPPECHICETCGLKFAFQVQLRSHRSKTHPELSAFMCDVCGIGFESPQLFFKHKKSHQMQKHKCQICGKEYKMEASEKQDNPPPKGVNLAKVSLGQWQLFLQAEPDLLINDQPFVALTMMYHSETHEYIWRALGRSVESGQVSGFSAFLGKCHQLFNSGTPCLGKKPPDANFPLSCEFSKNCYIMIPKSAKSKSCEACQESAEDPCQFWQEIRNVAVDVIFHEGRKSRKALNRKDSLQQVWPCHMCSEKVSLTDMKSHLEKSHLLRPFFCFHCDDRFVDAKDLCFHTLQEHAEIGEVNCPLCPMNITLDGEISALSNHFRLCLLSKNLAMECEENARKLNVCSFCFKPFTCKPLLERHMSTCVAGVPLEGIIEKDPLSSFDENSVDSAEVSFYAFDNATNPPGSNTSDESPISNPIVETKEDSRIMVVKVEQEEPETDYRPLIGPAPAEQRNDSVKVAKTESKNILSQDTFLTCPKCSKRVNRQFWSTHLMLLHSIGNFSCNSCSSTFETAEGLVHHVLDIHPSKSFLVCPNCAQNMEPRMLVDHMVSCHKIVFKMDMTGKRVPFFAARCSKCGQTFCRKEDLMRHKHRGCSKSSANKLDPNLSETSNGMIKSRVSRLRSFFQCGLCFKMCGTKGDLMCHLKLGCVANRMNANTDSNLSQEATPSLVVDMEDFLSSSLDIKLEAPELLKDENCGEEEEDPIKIEPEVEMKIDDPLQGEPAKQTNWELPKLEIPVEELPSKVDCSICFRQIAPSVLLKHKMFRHQMGRFVCPNCSAIFETADQVSKHVIAHPDVTKLQCPNCKEYVELGPERKDLEEHISTCHKLKFRWDETTQRQIKYIGRVCMDCGRGFKTVDQLVEHEDKDICIARQDNSIHRKKYVEHKMQQMKQIQECLSTKSKLWTCDVCGESFLESRKLWMHKKSHIPPKPSLCQHCGKEFSTEQKLRDHLNRLHPKSDKFKCEYCGFIGGNASALKRHRTRHEPPKFMCPTCGKRFTRQSFLKIHNRTHTGEKPFKCDLCDYRTAADSNLSNHKKFIHQRRPRTTRAKPKHS</sequence>
<dbReference type="InterPro" id="IPR050888">
    <property type="entry name" value="ZnF_C2H2-type_TF"/>
</dbReference>
<dbReference type="OMA" id="ECHICET"/>
<reference evidence="11 12" key="1">
    <citation type="journal article" date="2018" name="Nat. Ecol. Evol.">
        <title>Genomic signatures of mitonuclear coevolution across populations of Tigriopus californicus.</title>
        <authorList>
            <person name="Barreto F.S."/>
            <person name="Watson E.T."/>
            <person name="Lima T.G."/>
            <person name="Willett C.S."/>
            <person name="Edmands S."/>
            <person name="Li W."/>
            <person name="Burton R.S."/>
        </authorList>
    </citation>
    <scope>NUCLEOTIDE SEQUENCE [LARGE SCALE GENOMIC DNA]</scope>
    <source>
        <strain evidence="11 12">San Diego</strain>
    </source>
</reference>
<dbReference type="SMART" id="SM00355">
    <property type="entry name" value="ZnF_C2H2"/>
    <property type="match status" value="23"/>
</dbReference>
<dbReference type="InterPro" id="IPR036236">
    <property type="entry name" value="Znf_C2H2_sf"/>
</dbReference>
<dbReference type="PROSITE" id="PS50157">
    <property type="entry name" value="ZINC_FINGER_C2H2_2"/>
    <property type="match status" value="9"/>
</dbReference>
<dbReference type="GO" id="GO:0008270">
    <property type="term" value="F:zinc ion binding"/>
    <property type="evidence" value="ECO:0007669"/>
    <property type="project" value="UniProtKB-KW"/>
</dbReference>
<protein>
    <recommendedName>
        <fullName evidence="10">C2H2-type domain-containing protein</fullName>
    </recommendedName>
</protein>
<feature type="region of interest" description="Disordered" evidence="9">
    <location>
        <begin position="219"/>
        <end position="253"/>
    </location>
</feature>
<dbReference type="EMBL" id="VCGU01000458">
    <property type="protein sequence ID" value="TRY62551.1"/>
    <property type="molecule type" value="Genomic_DNA"/>
</dbReference>
<proteinExistence type="predicted"/>
<keyword evidence="5" id="KW-0862">Zinc</keyword>
<keyword evidence="7" id="KW-0539">Nucleus</keyword>
<evidence type="ECO:0000256" key="2">
    <source>
        <dbReference type="ARBA" id="ARBA00022723"/>
    </source>
</evidence>
<comment type="subcellular location">
    <subcellularLocation>
        <location evidence="1">Nucleus</location>
    </subcellularLocation>
</comment>
<evidence type="ECO:0000256" key="6">
    <source>
        <dbReference type="ARBA" id="ARBA00023125"/>
    </source>
</evidence>
<dbReference type="Pfam" id="PF00096">
    <property type="entry name" value="zf-C2H2"/>
    <property type="match status" value="2"/>
</dbReference>
<dbReference type="Proteomes" id="UP000318571">
    <property type="component" value="Chromosome 10"/>
</dbReference>
<feature type="compositionally biased region" description="Polar residues" evidence="9">
    <location>
        <begin position="232"/>
        <end position="243"/>
    </location>
</feature>
<dbReference type="STRING" id="6832.A0A553NAT3"/>
<evidence type="ECO:0000313" key="12">
    <source>
        <dbReference type="Proteomes" id="UP000318571"/>
    </source>
</evidence>
<dbReference type="Gene3D" id="3.30.160.60">
    <property type="entry name" value="Classic Zinc Finger"/>
    <property type="match status" value="6"/>
</dbReference>
<dbReference type="PROSITE" id="PS00028">
    <property type="entry name" value="ZINC_FINGER_C2H2_1"/>
    <property type="match status" value="9"/>
</dbReference>
<dbReference type="SUPFAM" id="SSF57667">
    <property type="entry name" value="beta-beta-alpha zinc fingers"/>
    <property type="match status" value="5"/>
</dbReference>
<feature type="compositionally biased region" description="Basic and acidic residues" evidence="9">
    <location>
        <begin position="219"/>
        <end position="231"/>
    </location>
</feature>
<feature type="domain" description="C2H2-type" evidence="10">
    <location>
        <begin position="950"/>
        <end position="978"/>
    </location>
</feature>
<feature type="domain" description="C2H2-type" evidence="10">
    <location>
        <begin position="1019"/>
        <end position="1038"/>
    </location>
</feature>
<dbReference type="PANTHER" id="PTHR24406">
    <property type="entry name" value="TRANSCRIPTIONAL REPRESSOR CTCFL-RELATED"/>
    <property type="match status" value="1"/>
</dbReference>
<evidence type="ECO:0000256" key="5">
    <source>
        <dbReference type="ARBA" id="ARBA00022833"/>
    </source>
</evidence>
<dbReference type="InterPro" id="IPR013087">
    <property type="entry name" value="Znf_C2H2_type"/>
</dbReference>
<comment type="caution">
    <text evidence="11">The sequence shown here is derived from an EMBL/GenBank/DDBJ whole genome shotgun (WGS) entry which is preliminary data.</text>
</comment>
<feature type="domain" description="C2H2-type" evidence="10">
    <location>
        <begin position="486"/>
        <end position="513"/>
    </location>
</feature>
<evidence type="ECO:0000259" key="10">
    <source>
        <dbReference type="PROSITE" id="PS50157"/>
    </source>
</evidence>
<dbReference type="FunFam" id="3.30.160.60:FF:001450">
    <property type="entry name" value="zinc finger protein 774"/>
    <property type="match status" value="1"/>
</dbReference>
<feature type="domain" description="C2H2-type" evidence="10">
    <location>
        <begin position="1351"/>
        <end position="1378"/>
    </location>
</feature>
<dbReference type="GO" id="GO:0005634">
    <property type="term" value="C:nucleus"/>
    <property type="evidence" value="ECO:0007669"/>
    <property type="project" value="UniProtKB-SubCell"/>
</dbReference>
<keyword evidence="2" id="KW-0479">Metal-binding</keyword>
<feature type="domain" description="C2H2-type" evidence="10">
    <location>
        <begin position="1379"/>
        <end position="1407"/>
    </location>
</feature>
<gene>
    <name evidence="11" type="ORF">TCAL_14342</name>
</gene>
<feature type="domain" description="C2H2-type" evidence="10">
    <location>
        <begin position="1463"/>
        <end position="1491"/>
    </location>
</feature>
<keyword evidence="12" id="KW-1185">Reference proteome</keyword>